<dbReference type="AlphaFoldDB" id="A0A0A9DHL1"/>
<evidence type="ECO:0000313" key="1">
    <source>
        <dbReference type="EMBL" id="JAD86158.1"/>
    </source>
</evidence>
<organism evidence="1">
    <name type="scientific">Arundo donax</name>
    <name type="common">Giant reed</name>
    <name type="synonym">Donax arundinaceus</name>
    <dbReference type="NCBI Taxonomy" id="35708"/>
    <lineage>
        <taxon>Eukaryota</taxon>
        <taxon>Viridiplantae</taxon>
        <taxon>Streptophyta</taxon>
        <taxon>Embryophyta</taxon>
        <taxon>Tracheophyta</taxon>
        <taxon>Spermatophyta</taxon>
        <taxon>Magnoliopsida</taxon>
        <taxon>Liliopsida</taxon>
        <taxon>Poales</taxon>
        <taxon>Poaceae</taxon>
        <taxon>PACMAD clade</taxon>
        <taxon>Arundinoideae</taxon>
        <taxon>Arundineae</taxon>
        <taxon>Arundo</taxon>
    </lineage>
</organism>
<reference evidence="1" key="2">
    <citation type="journal article" date="2015" name="Data Brief">
        <title>Shoot transcriptome of the giant reed, Arundo donax.</title>
        <authorList>
            <person name="Barrero R.A."/>
            <person name="Guerrero F.D."/>
            <person name="Moolhuijzen P."/>
            <person name="Goolsby J.A."/>
            <person name="Tidwell J."/>
            <person name="Bellgard S.E."/>
            <person name="Bellgard M.I."/>
        </authorList>
    </citation>
    <scope>NUCLEOTIDE SEQUENCE</scope>
    <source>
        <tissue evidence="1">Shoot tissue taken approximately 20 cm above the soil surface</tissue>
    </source>
</reference>
<proteinExistence type="predicted"/>
<sequence length="86" mass="9818">MRPVLHGRVRVSMSDSNAGVRFGKFFWDTADNTRNLTRVSKSDTDVGCLTRQKNLDTGVRVTRVFGEVLSFLLHIHTYYVNSLIML</sequence>
<dbReference type="EMBL" id="GBRH01211737">
    <property type="protein sequence ID" value="JAD86158.1"/>
    <property type="molecule type" value="Transcribed_RNA"/>
</dbReference>
<name>A0A0A9DHL1_ARUDO</name>
<reference evidence="1" key="1">
    <citation type="submission" date="2014-09" db="EMBL/GenBank/DDBJ databases">
        <authorList>
            <person name="Magalhaes I.L.F."/>
            <person name="Oliveira U."/>
            <person name="Santos F.R."/>
            <person name="Vidigal T.H.D.A."/>
            <person name="Brescovit A.D."/>
            <person name="Santos A.J."/>
        </authorList>
    </citation>
    <scope>NUCLEOTIDE SEQUENCE</scope>
    <source>
        <tissue evidence="1">Shoot tissue taken approximately 20 cm above the soil surface</tissue>
    </source>
</reference>
<accession>A0A0A9DHL1</accession>
<protein>
    <submittedName>
        <fullName evidence="1">Uncharacterized protein</fullName>
    </submittedName>
</protein>